<dbReference type="SMART" id="SM00192">
    <property type="entry name" value="LDLa"/>
    <property type="match status" value="1"/>
</dbReference>
<dbReference type="InterPro" id="IPR052740">
    <property type="entry name" value="CE4"/>
</dbReference>
<dbReference type="InterPro" id="IPR011330">
    <property type="entry name" value="Glyco_hydro/deAcase_b/a-brl"/>
</dbReference>
<dbReference type="RefSeq" id="XP_014669444.1">
    <property type="nucleotide sequence ID" value="XM_014813958.1"/>
</dbReference>
<evidence type="ECO:0000256" key="1">
    <source>
        <dbReference type="ARBA" id="ARBA00023157"/>
    </source>
</evidence>
<evidence type="ECO:0000256" key="2">
    <source>
        <dbReference type="PROSITE-ProRule" id="PRU00124"/>
    </source>
</evidence>
<feature type="signal peptide" evidence="3">
    <location>
        <begin position="1"/>
        <end position="27"/>
    </location>
</feature>
<dbReference type="CDD" id="cd00112">
    <property type="entry name" value="LDLa"/>
    <property type="match status" value="1"/>
</dbReference>
<keyword evidence="4" id="KW-1185">Reference proteome</keyword>
<evidence type="ECO:0000256" key="3">
    <source>
        <dbReference type="SAM" id="SignalP"/>
    </source>
</evidence>
<keyword evidence="1" id="KW-1015">Disulfide bond</keyword>
<gene>
    <name evidence="5" type="primary">LOC106810570</name>
</gene>
<dbReference type="PROSITE" id="PS01209">
    <property type="entry name" value="LDLRA_1"/>
    <property type="match status" value="1"/>
</dbReference>
<dbReference type="Gene3D" id="3.20.20.370">
    <property type="entry name" value="Glycoside hydrolase/deacetylase"/>
    <property type="match status" value="1"/>
</dbReference>
<dbReference type="GeneID" id="106810570"/>
<dbReference type="PROSITE" id="PS50068">
    <property type="entry name" value="LDLRA_2"/>
    <property type="match status" value="1"/>
</dbReference>
<accession>A0ABM1EB73</accession>
<dbReference type="PANTHER" id="PTHR45985:SF3">
    <property type="entry name" value="CHITIN DEACETYLASE-LIKE 4"/>
    <property type="match status" value="1"/>
</dbReference>
<proteinExistence type="predicted"/>
<dbReference type="Proteomes" id="UP000695022">
    <property type="component" value="Unplaced"/>
</dbReference>
<dbReference type="PANTHER" id="PTHR45985">
    <property type="match status" value="1"/>
</dbReference>
<organism evidence="4 5">
    <name type="scientific">Priapulus caudatus</name>
    <name type="common">Priapulid worm</name>
    <dbReference type="NCBI Taxonomy" id="37621"/>
    <lineage>
        <taxon>Eukaryota</taxon>
        <taxon>Metazoa</taxon>
        <taxon>Ecdysozoa</taxon>
        <taxon>Scalidophora</taxon>
        <taxon>Priapulida</taxon>
        <taxon>Priapulimorpha</taxon>
        <taxon>Priapulimorphida</taxon>
        <taxon>Priapulidae</taxon>
        <taxon>Priapulus</taxon>
    </lineage>
</organism>
<dbReference type="InterPro" id="IPR023415">
    <property type="entry name" value="LDLR_class-A_CS"/>
</dbReference>
<dbReference type="InterPro" id="IPR002172">
    <property type="entry name" value="LDrepeatLR_classA_rpt"/>
</dbReference>
<keyword evidence="3" id="KW-0732">Signal</keyword>
<feature type="chain" id="PRO_5046650798" evidence="3">
    <location>
        <begin position="28"/>
        <end position="455"/>
    </location>
</feature>
<reference evidence="5" key="1">
    <citation type="submission" date="2025-08" db="UniProtKB">
        <authorList>
            <consortium name="RefSeq"/>
        </authorList>
    </citation>
    <scope>IDENTIFICATION</scope>
</reference>
<evidence type="ECO:0000313" key="5">
    <source>
        <dbReference type="RefSeq" id="XP_014669444.1"/>
    </source>
</evidence>
<sequence>MNSGVTNTTSAMLKLVCIFAVLATTLAVDGDFDIDIGIPRAKGTCQFRCVSDGSCLLDFAQTCDGVEDCPQGEDEDCGSLCDPETCLLRDNCHCLSTSPPGGLEPKDVPQMILINTENEIPYSGIFSTRSTDKDGKAIRVPRKNPNGCQATGTFFFRHEYTNYAYVKQVYARGHEIGSLSISHQLPSTYWAMASAEEWDRELSGHKQLLEKFAGINPADVKGTRGSPYYQVGGENQFDAMSRNGFAYDSSMATHYNNPPVYPYTLDHKNRIECFVPPCPLKSWPGIWEIPLNVYNDVNGTRCKQLGSCYRPGNRDWYSFIKQNFNRHYLTNRAPFQITLRNDWFISSSTAYRGLIQFLDEMAEMNDVYFVSMSQAIDWMRNPTPLSSISSFKPWNWCQEPQNRDRSCDNVASCQYINVTHVPLPNERVMRICDPAECPPIYPWVGRPLGELPGQG</sequence>
<dbReference type="SUPFAM" id="SSF88713">
    <property type="entry name" value="Glycoside hydrolase/deacetylase"/>
    <property type="match status" value="1"/>
</dbReference>
<name>A0ABM1EB73_PRICU</name>
<protein>
    <submittedName>
        <fullName evidence="5">Uncharacterized protein LOC106810570</fullName>
    </submittedName>
</protein>
<comment type="caution">
    <text evidence="2">Lacks conserved residue(s) required for the propagation of feature annotation.</text>
</comment>
<evidence type="ECO:0000313" key="4">
    <source>
        <dbReference type="Proteomes" id="UP000695022"/>
    </source>
</evidence>